<organism evidence="2 3">
    <name type="scientific">Ensete ventricosum</name>
    <name type="common">Abyssinian banana</name>
    <name type="synonym">Musa ensete</name>
    <dbReference type="NCBI Taxonomy" id="4639"/>
    <lineage>
        <taxon>Eukaryota</taxon>
        <taxon>Viridiplantae</taxon>
        <taxon>Streptophyta</taxon>
        <taxon>Embryophyta</taxon>
        <taxon>Tracheophyta</taxon>
        <taxon>Spermatophyta</taxon>
        <taxon>Magnoliopsida</taxon>
        <taxon>Liliopsida</taxon>
        <taxon>Zingiberales</taxon>
        <taxon>Musaceae</taxon>
        <taxon>Ensete</taxon>
    </lineage>
</organism>
<keyword evidence="3" id="KW-1185">Reference proteome</keyword>
<dbReference type="InterPro" id="IPR015421">
    <property type="entry name" value="PyrdxlP-dep_Trfase_major"/>
</dbReference>
<comment type="caution">
    <text evidence="2">The sequence shown here is derived from an EMBL/GenBank/DDBJ whole genome shotgun (WGS) entry which is preliminary data.</text>
</comment>
<dbReference type="CDD" id="cd07307">
    <property type="entry name" value="BAR"/>
    <property type="match status" value="1"/>
</dbReference>
<gene>
    <name evidence="2" type="ORF">OPV22_032727</name>
</gene>
<feature type="region of interest" description="Disordered" evidence="1">
    <location>
        <begin position="1"/>
        <end position="29"/>
    </location>
</feature>
<dbReference type="Gene3D" id="1.20.1270.60">
    <property type="entry name" value="Arfaptin homology (AH) domain/BAR domain"/>
    <property type="match status" value="1"/>
</dbReference>
<feature type="region of interest" description="Disordered" evidence="1">
    <location>
        <begin position="474"/>
        <end position="523"/>
    </location>
</feature>
<dbReference type="SUPFAM" id="SSF53383">
    <property type="entry name" value="PLP-dependent transferases"/>
    <property type="match status" value="1"/>
</dbReference>
<dbReference type="SUPFAM" id="SSF103657">
    <property type="entry name" value="BAR/IMD domain-like"/>
    <property type="match status" value="1"/>
</dbReference>
<reference evidence="2 3" key="1">
    <citation type="submission" date="2022-12" db="EMBL/GenBank/DDBJ databases">
        <title>Chromosome-scale assembly of the Ensete ventricosum genome.</title>
        <authorList>
            <person name="Dussert Y."/>
            <person name="Stocks J."/>
            <person name="Wendawek A."/>
            <person name="Woldeyes F."/>
            <person name="Nichols R.A."/>
            <person name="Borrell J.S."/>
        </authorList>
    </citation>
    <scope>NUCLEOTIDE SEQUENCE [LARGE SCALE GENOMIC DNA]</scope>
    <source>
        <strain evidence="3">cv. Maze</strain>
        <tissue evidence="2">Seeds</tissue>
    </source>
</reference>
<accession>A0AAV8P2K1</accession>
<dbReference type="PANTHER" id="PTHR34119">
    <property type="entry name" value="HYDROXYPROLINE-RICH GLYCOPROTEIN-LIKE"/>
    <property type="match status" value="1"/>
</dbReference>
<dbReference type="InterPro" id="IPR015424">
    <property type="entry name" value="PyrdxlP-dep_Trfase"/>
</dbReference>
<evidence type="ECO:0000313" key="3">
    <source>
        <dbReference type="Proteomes" id="UP001222027"/>
    </source>
</evidence>
<evidence type="ECO:0000256" key="1">
    <source>
        <dbReference type="SAM" id="MobiDB-lite"/>
    </source>
</evidence>
<dbReference type="Proteomes" id="UP001222027">
    <property type="component" value="Unassembled WGS sequence"/>
</dbReference>
<proteinExistence type="predicted"/>
<protein>
    <recommendedName>
        <fullName evidence="4">BAR domain-containing protein</fullName>
    </recommendedName>
</protein>
<evidence type="ECO:0000313" key="2">
    <source>
        <dbReference type="EMBL" id="KAJ8459801.1"/>
    </source>
</evidence>
<feature type="region of interest" description="Disordered" evidence="1">
    <location>
        <begin position="335"/>
        <end position="375"/>
    </location>
</feature>
<dbReference type="EMBL" id="JAQQAF010000009">
    <property type="protein sequence ID" value="KAJ8459801.1"/>
    <property type="molecule type" value="Genomic_DNA"/>
</dbReference>
<name>A0AAV8P2K1_ENSVE</name>
<dbReference type="AlphaFoldDB" id="A0AAV8P2K1"/>
<sequence>MKSPLRMFRGLKHQGHEANEGKKQHRSRTNLDELVQNAQDLQDLKSCYNSILSAAATTANNAHEFSEALEELGTCLLEKTALNDDEDSGRALMMMGKAQFKLQKLFDVYRVHILQTMDKPSRSLLRELEVVEEMKRLCDAKREIYKNSLEAHRGKWMSRYSKSGSFSSKELQEAQVNYEEEANMFMFRLKSLKKGQFQSLLTQATRHHAAQLSFFRKGLEMLEMVESHVKAVAERHHIAYQFSDLEGDVSDYDDDDYDYGGSDSGDLSFAYQKNFQGKNAIYTSQNSIEESTNKSQLDMLSFSCRPGFSSQSAPIFADKKIDLTEKTETPHLSTRKFHSYVLPTPDSDRNPESKPGTAPCVEKNDGSPPLWNSSPLEAKIPVKDFRERELSSPTKSFKNSVVRGSNINGEPISMPSYFSEKLSIPQINHKPAYDTNNFRRQAFSGPLTSKRLSSKPIVYAPDYRSSVEFPPVGSSTSQHVFKPQSSPPHKVTHRTSPPPVSYPKISELHELPRPPVGSEKSTGPSTLIGYSGPLISRSKVFNARKKKWELLKSRLCDPCSKGYLYGLLFAFGQLRDFFRKIIDWSNSTSKGLKGYAPICLGLEDFYTRRLYLRIQNCFSRPIASAPDAWVDVVDRYSNDNNKTLHPLKLAEDFRLFLIISAAGPQIPPSASTWDHIIYLGFATADEYCTPRVIESLKKYSSSTCSIRVDGGTTDLHTELEELVSRFVGKPAAITFGIGYVTNSAIIPSLIGKTPPSHLEEVLREQIAEGQPRTHRHTLT</sequence>
<dbReference type="PANTHER" id="PTHR34119:SF1">
    <property type="entry name" value="OS04G0394700 PROTEIN"/>
    <property type="match status" value="1"/>
</dbReference>
<dbReference type="InterPro" id="IPR037488">
    <property type="entry name" value="At2g33490-like"/>
</dbReference>
<dbReference type="InterPro" id="IPR027267">
    <property type="entry name" value="AH/BAR_dom_sf"/>
</dbReference>
<evidence type="ECO:0008006" key="4">
    <source>
        <dbReference type="Google" id="ProtNLM"/>
    </source>
</evidence>
<dbReference type="Gene3D" id="3.40.640.10">
    <property type="entry name" value="Type I PLP-dependent aspartate aminotransferase-like (Major domain)"/>
    <property type="match status" value="1"/>
</dbReference>